<sequence length="424" mass="46737">MIRVEDWAEIRRLHRAEGMPVRAVARHLGISKNTVKKALNTDRPPKYTRAPAGSAVDAFEPAIRELLKATPTMPATVIAERIGWQRGMTVLKERVRELRPAYLPADPVSRTVYQPGEIAQCDLWFPPVDIPLGYGQAASPPVLVVVSGYSRVIAARLLPSRQAGDLIDGHWRLLSEWGAVPRTLVWDNEGAVGRGGKLTAEFAALAGLLGVRVFQTRPRDPEAKGLVERANGYLETSFLPGRTFSGPADFNAQLGSWLKVANRRRHRTIDARPADRWEADRAGMLSLPPIDPPAWWQLTMRLGRDHYVRVGTCDYSIHPRAIGHKVTVRVDTQTVSATCNGTQVAWHPRCWARHQTLTDPAHAEAARLLRGEFLHARAAAVAAHTAPAEVEVEQRALTSYDRMFTVIDGGAECDGTDHDGAEAS</sequence>
<feature type="domain" description="Integrase catalytic" evidence="2">
    <location>
        <begin position="111"/>
        <end position="281"/>
    </location>
</feature>
<dbReference type="PANTHER" id="PTHR35004">
    <property type="entry name" value="TRANSPOSASE RV3428C-RELATED"/>
    <property type="match status" value="1"/>
</dbReference>
<dbReference type="InterPro" id="IPR036397">
    <property type="entry name" value="RNaseH_sf"/>
</dbReference>
<dbReference type="InterPro" id="IPR006120">
    <property type="entry name" value="Resolvase_HTH_dom"/>
</dbReference>
<accession>A0ABU8GDT8</accession>
<protein>
    <submittedName>
        <fullName evidence="3">IS21 family transposase</fullName>
    </submittedName>
</protein>
<dbReference type="EMBL" id="JBBAYM010000012">
    <property type="protein sequence ID" value="MEI5611372.1"/>
    <property type="molecule type" value="Genomic_DNA"/>
</dbReference>
<dbReference type="InterPro" id="IPR009057">
    <property type="entry name" value="Homeodomain-like_sf"/>
</dbReference>
<name>A0ABU8GDT8_9ACTN</name>
<organism evidence="3 4">
    <name type="scientific">Streptomyces brasiliscabiei</name>
    <dbReference type="NCBI Taxonomy" id="2736302"/>
    <lineage>
        <taxon>Bacteria</taxon>
        <taxon>Bacillati</taxon>
        <taxon>Actinomycetota</taxon>
        <taxon>Actinomycetes</taxon>
        <taxon>Kitasatosporales</taxon>
        <taxon>Streptomycetaceae</taxon>
        <taxon>Streptomyces</taxon>
    </lineage>
</organism>
<evidence type="ECO:0000313" key="3">
    <source>
        <dbReference type="EMBL" id="MEI5611372.1"/>
    </source>
</evidence>
<keyword evidence="4" id="KW-1185">Reference proteome</keyword>
<dbReference type="Proteomes" id="UP001365781">
    <property type="component" value="Unassembled WGS sequence"/>
</dbReference>
<gene>
    <name evidence="3" type="primary">istA</name>
    <name evidence="3" type="ORF">WB403_19640</name>
</gene>
<dbReference type="Pfam" id="PF02796">
    <property type="entry name" value="HTH_7"/>
    <property type="match status" value="1"/>
</dbReference>
<dbReference type="SUPFAM" id="SSF46689">
    <property type="entry name" value="Homeodomain-like"/>
    <property type="match status" value="1"/>
</dbReference>
<evidence type="ECO:0000313" key="4">
    <source>
        <dbReference type="Proteomes" id="UP001365781"/>
    </source>
</evidence>
<comment type="similarity">
    <text evidence="1">Belongs to the transposase IS21/IS408/IS1162 family.</text>
</comment>
<dbReference type="SUPFAM" id="SSF53098">
    <property type="entry name" value="Ribonuclease H-like"/>
    <property type="match status" value="1"/>
</dbReference>
<dbReference type="NCBIfam" id="NF033546">
    <property type="entry name" value="transpos_IS21"/>
    <property type="match status" value="1"/>
</dbReference>
<dbReference type="RefSeq" id="WP_336558452.1">
    <property type="nucleotide sequence ID" value="NZ_JBBAYL010000016.1"/>
</dbReference>
<dbReference type="InterPro" id="IPR054353">
    <property type="entry name" value="IstA-like_C"/>
</dbReference>
<dbReference type="Gene3D" id="3.30.420.10">
    <property type="entry name" value="Ribonuclease H-like superfamily/Ribonuclease H"/>
    <property type="match status" value="1"/>
</dbReference>
<dbReference type="Gene3D" id="1.10.10.60">
    <property type="entry name" value="Homeodomain-like"/>
    <property type="match status" value="1"/>
</dbReference>
<dbReference type="InterPro" id="IPR001584">
    <property type="entry name" value="Integrase_cat-core"/>
</dbReference>
<comment type="caution">
    <text evidence="3">The sequence shown here is derived from an EMBL/GenBank/DDBJ whole genome shotgun (WGS) entry which is preliminary data.</text>
</comment>
<reference evidence="3 4" key="1">
    <citation type="submission" date="2024-03" db="EMBL/GenBank/DDBJ databases">
        <title>First Report of Pectobacterium brasiliscabiei causing potato scab in china.</title>
        <authorList>
            <person name="Handique U."/>
        </authorList>
    </citation>
    <scope>NUCLEOTIDE SEQUENCE [LARGE SCALE GENOMIC DNA]</scope>
    <source>
        <strain evidence="3 4">ZRIMU1503</strain>
    </source>
</reference>
<dbReference type="PROSITE" id="PS50994">
    <property type="entry name" value="INTEGRASE"/>
    <property type="match status" value="1"/>
</dbReference>
<dbReference type="InterPro" id="IPR012337">
    <property type="entry name" value="RNaseH-like_sf"/>
</dbReference>
<dbReference type="PANTHER" id="PTHR35004:SF8">
    <property type="entry name" value="TRANSPOSASE RV3428C-RELATED"/>
    <property type="match status" value="1"/>
</dbReference>
<evidence type="ECO:0000259" key="2">
    <source>
        <dbReference type="PROSITE" id="PS50994"/>
    </source>
</evidence>
<evidence type="ECO:0000256" key="1">
    <source>
        <dbReference type="ARBA" id="ARBA00009277"/>
    </source>
</evidence>
<proteinExistence type="inferred from homology"/>
<dbReference type="Pfam" id="PF22483">
    <property type="entry name" value="Mu-transpos_C_2"/>
    <property type="match status" value="1"/>
</dbReference>